<reference evidence="2 3" key="1">
    <citation type="submission" date="2018-03" db="EMBL/GenBank/DDBJ databases">
        <title>Characteristics and genome of n-alkane degrading marine bacteria Gordonia iterans isolated from crude oil contaminated in Tae-an, South Korea.</title>
        <authorList>
            <person name="Lee S.-S."/>
            <person name="Kim H."/>
        </authorList>
    </citation>
    <scope>NUCLEOTIDE SEQUENCE [LARGE SCALE GENOMIC DNA]</scope>
    <source>
        <strain evidence="2 3">Co17</strain>
    </source>
</reference>
<sequence>MKALLDLDISTGWVPVALTAVGAVALCWLLLLRPVRAAVMLIGGALVGTVVVIVVARWLIEDVIALVPDPIPLAVYAWSAAILFGTITGVIRLVRDRGVWRRVVTLLAVLCVTVAGLAQINAHFGEYPTVRSLLGITGAPSVDLGALSPSRTVPLASWRPPPGLPAEGRVATVDIPATKSKFSARPAQVYLPPAYFADPRPVLPVLVLIAGQPGSPEDWALRAASVQSLNDFAAQHHGVAPIVIAADGTGTELGNPLCMDSRLGNAATYLTADIAEWARTGLDAETDRRKWAVGGLSYGGTCALQLVTNFPDQYPTFLNMSGQYEPTLGDRSRTISEAFGGDASAFAAVNPADLLRHRRYPGVAGVFVIGADDHAFRPGLERLAPLARQSGMDVRLSVIPGGHDFRVWAAGLREQLPWLGRRMGIDS</sequence>
<dbReference type="PANTHER" id="PTHR48098:SF1">
    <property type="entry name" value="DIACYLGLYCEROL ACYLTRANSFERASE_MYCOLYLTRANSFERASE AG85A"/>
    <property type="match status" value="1"/>
</dbReference>
<keyword evidence="1" id="KW-0812">Transmembrane</keyword>
<dbReference type="Pfam" id="PF00756">
    <property type="entry name" value="Esterase"/>
    <property type="match status" value="1"/>
</dbReference>
<evidence type="ECO:0000313" key="3">
    <source>
        <dbReference type="Proteomes" id="UP000239814"/>
    </source>
</evidence>
<feature type="transmembrane region" description="Helical" evidence="1">
    <location>
        <begin position="12"/>
        <end position="31"/>
    </location>
</feature>
<name>A0A2S0KC46_9ACTN</name>
<keyword evidence="3" id="KW-1185">Reference proteome</keyword>
<feature type="transmembrane region" description="Helical" evidence="1">
    <location>
        <begin position="38"/>
        <end position="59"/>
    </location>
</feature>
<dbReference type="GO" id="GO:0016747">
    <property type="term" value="F:acyltransferase activity, transferring groups other than amino-acyl groups"/>
    <property type="evidence" value="ECO:0007669"/>
    <property type="project" value="TreeGrafter"/>
</dbReference>
<dbReference type="SUPFAM" id="SSF53474">
    <property type="entry name" value="alpha/beta-Hydrolases"/>
    <property type="match status" value="1"/>
</dbReference>
<evidence type="ECO:0000256" key="1">
    <source>
        <dbReference type="SAM" id="Phobius"/>
    </source>
</evidence>
<keyword evidence="1" id="KW-1133">Transmembrane helix</keyword>
<dbReference type="PANTHER" id="PTHR48098">
    <property type="entry name" value="ENTEROCHELIN ESTERASE-RELATED"/>
    <property type="match status" value="1"/>
</dbReference>
<keyword evidence="1" id="KW-0472">Membrane</keyword>
<dbReference type="Proteomes" id="UP000239814">
    <property type="component" value="Chromosome"/>
</dbReference>
<feature type="transmembrane region" description="Helical" evidence="1">
    <location>
        <begin position="71"/>
        <end position="91"/>
    </location>
</feature>
<dbReference type="KEGG" id="git:C6V83_02030"/>
<feature type="transmembrane region" description="Helical" evidence="1">
    <location>
        <begin position="103"/>
        <end position="124"/>
    </location>
</feature>
<dbReference type="InterPro" id="IPR029058">
    <property type="entry name" value="AB_hydrolase_fold"/>
</dbReference>
<dbReference type="InterPro" id="IPR000801">
    <property type="entry name" value="Esterase-like"/>
</dbReference>
<dbReference type="Gene3D" id="3.40.50.1820">
    <property type="entry name" value="alpha/beta hydrolase"/>
    <property type="match status" value="1"/>
</dbReference>
<dbReference type="OrthoDB" id="3723842at2"/>
<accession>A0A2S0KC46</accession>
<protein>
    <submittedName>
        <fullName evidence="2">Esterase</fullName>
    </submittedName>
</protein>
<gene>
    <name evidence="2" type="ORF">C6V83_02030</name>
</gene>
<dbReference type="RefSeq" id="WP_105940992.1">
    <property type="nucleotide sequence ID" value="NZ_CP027433.1"/>
</dbReference>
<organism evidence="2 3">
    <name type="scientific">Gordonia iterans</name>
    <dbReference type="NCBI Taxonomy" id="1004901"/>
    <lineage>
        <taxon>Bacteria</taxon>
        <taxon>Bacillati</taxon>
        <taxon>Actinomycetota</taxon>
        <taxon>Actinomycetes</taxon>
        <taxon>Mycobacteriales</taxon>
        <taxon>Gordoniaceae</taxon>
        <taxon>Gordonia</taxon>
    </lineage>
</organism>
<evidence type="ECO:0000313" key="2">
    <source>
        <dbReference type="EMBL" id="AVL99257.1"/>
    </source>
</evidence>
<dbReference type="InterPro" id="IPR050583">
    <property type="entry name" value="Mycobacterial_A85_antigen"/>
</dbReference>
<dbReference type="AlphaFoldDB" id="A0A2S0KC46"/>
<proteinExistence type="predicted"/>
<dbReference type="EMBL" id="CP027433">
    <property type="protein sequence ID" value="AVL99257.1"/>
    <property type="molecule type" value="Genomic_DNA"/>
</dbReference>